<protein>
    <submittedName>
        <fullName evidence="4">Uncharacterized protein</fullName>
    </submittedName>
</protein>
<dbReference type="Pfam" id="PF24481">
    <property type="entry name" value="CT398_CC"/>
    <property type="match status" value="1"/>
</dbReference>
<keyword evidence="1" id="KW-0175">Coiled coil</keyword>
<proteinExistence type="predicted"/>
<evidence type="ECO:0000256" key="1">
    <source>
        <dbReference type="SAM" id="Coils"/>
    </source>
</evidence>
<feature type="coiled-coil region" evidence="1">
    <location>
        <begin position="51"/>
        <end position="85"/>
    </location>
</feature>
<dbReference type="EMBL" id="VNHO01000011">
    <property type="protein sequence ID" value="TYP54959.1"/>
    <property type="molecule type" value="Genomic_DNA"/>
</dbReference>
<evidence type="ECO:0000259" key="3">
    <source>
        <dbReference type="Pfam" id="PF24481"/>
    </source>
</evidence>
<accession>A0A5S5AUT0</accession>
<organism evidence="4 5">
    <name type="scientific">Thermosediminibacter litoriperuensis</name>
    <dbReference type="NCBI Taxonomy" id="291989"/>
    <lineage>
        <taxon>Bacteria</taxon>
        <taxon>Bacillati</taxon>
        <taxon>Bacillota</taxon>
        <taxon>Clostridia</taxon>
        <taxon>Thermosediminibacterales</taxon>
        <taxon>Thermosediminibacteraceae</taxon>
        <taxon>Thermosediminibacter</taxon>
    </lineage>
</organism>
<feature type="domain" description="CT398-like coiled coil hairpin" evidence="3">
    <location>
        <begin position="15"/>
        <end position="192"/>
    </location>
</feature>
<dbReference type="Pfam" id="PF02591">
    <property type="entry name" value="Zn_ribbon_9"/>
    <property type="match status" value="1"/>
</dbReference>
<sequence length="237" mass="27258">MPVNAAELDLIYQFQELENREEYLKQQLKHCLSLPELISLKEALGRASADYENCAKAIDGMKRDLDMVEAESEEIDSQIKQLENRIYSGAVKSFKELQGLQEKQESLRRKSGDIDNRAFSLMEQMERLGKNAGEIYDQIRKMKKDYNQLRLKNITEIDKIKSELAEVKAKKQKISRIISKELLEKYSRLKKGYKNPVAKLYNGKCGGCRMAVSLATIQEVSAHRSIVYCENCGRILI</sequence>
<evidence type="ECO:0000313" key="5">
    <source>
        <dbReference type="Proteomes" id="UP000322294"/>
    </source>
</evidence>
<dbReference type="InterPro" id="IPR003743">
    <property type="entry name" value="Zf-RING_7"/>
</dbReference>
<evidence type="ECO:0000313" key="4">
    <source>
        <dbReference type="EMBL" id="TYP54959.1"/>
    </source>
</evidence>
<dbReference type="InterPro" id="IPR056003">
    <property type="entry name" value="CT398_CC_hairpin"/>
</dbReference>
<dbReference type="AlphaFoldDB" id="A0A5S5AUT0"/>
<reference evidence="4 5" key="1">
    <citation type="submission" date="2019-07" db="EMBL/GenBank/DDBJ databases">
        <title>Genomic Encyclopedia of Type Strains, Phase I: the one thousand microbial genomes (KMG-I) project.</title>
        <authorList>
            <person name="Kyrpides N."/>
        </authorList>
    </citation>
    <scope>NUCLEOTIDE SEQUENCE [LARGE SCALE GENOMIC DNA]</scope>
    <source>
        <strain evidence="4 5">DSM 16647</strain>
    </source>
</reference>
<evidence type="ECO:0000259" key="2">
    <source>
        <dbReference type="Pfam" id="PF02591"/>
    </source>
</evidence>
<comment type="caution">
    <text evidence="4">The sequence shown here is derived from an EMBL/GenBank/DDBJ whole genome shotgun (WGS) entry which is preliminary data.</text>
</comment>
<name>A0A5S5AUT0_9FIRM</name>
<dbReference type="Proteomes" id="UP000322294">
    <property type="component" value="Unassembled WGS sequence"/>
</dbReference>
<keyword evidence="5" id="KW-1185">Reference proteome</keyword>
<dbReference type="Gene3D" id="1.10.287.1490">
    <property type="match status" value="1"/>
</dbReference>
<gene>
    <name evidence="4" type="ORF">LZ11_01284</name>
</gene>
<feature type="domain" description="C4-type zinc ribbon" evidence="2">
    <location>
        <begin position="204"/>
        <end position="236"/>
    </location>
</feature>